<evidence type="ECO:0000256" key="7">
    <source>
        <dbReference type="ARBA" id="ARBA00023239"/>
    </source>
</evidence>
<name>A0A9D1ID38_9FIRM</name>
<dbReference type="Proteomes" id="UP000824072">
    <property type="component" value="Unassembled WGS sequence"/>
</dbReference>
<dbReference type="EC" id="4.2.1.10" evidence="5 8"/>
<dbReference type="NCBIfam" id="NF003805">
    <property type="entry name" value="PRK05395.1-2"/>
    <property type="match status" value="1"/>
</dbReference>
<gene>
    <name evidence="8 12" type="primary">aroQ</name>
    <name evidence="12" type="ORF">IAB02_08460</name>
</gene>
<dbReference type="SUPFAM" id="SSF52304">
    <property type="entry name" value="Type II 3-dehydroquinate dehydratase"/>
    <property type="match status" value="1"/>
</dbReference>
<accession>A0A9D1ID38</accession>
<proteinExistence type="inferred from homology"/>
<feature type="site" description="Transition state stabilizer" evidence="8 11">
    <location>
        <position position="17"/>
    </location>
</feature>
<dbReference type="PANTHER" id="PTHR21272:SF3">
    <property type="entry name" value="CATABOLIC 3-DEHYDROQUINASE"/>
    <property type="match status" value="1"/>
</dbReference>
<comment type="function">
    <text evidence="8">Catalyzes a trans-dehydration via an enolate intermediate.</text>
</comment>
<dbReference type="NCBIfam" id="TIGR01088">
    <property type="entry name" value="aroQ"/>
    <property type="match status" value="1"/>
</dbReference>
<dbReference type="GO" id="GO:0019631">
    <property type="term" value="P:quinate catabolic process"/>
    <property type="evidence" value="ECO:0007669"/>
    <property type="project" value="TreeGrafter"/>
</dbReference>
<dbReference type="PIRSF" id="PIRSF001399">
    <property type="entry name" value="DHquinase_II"/>
    <property type="match status" value="1"/>
</dbReference>
<feature type="binding site" evidence="8 10">
    <location>
        <position position="74"/>
    </location>
    <ligand>
        <name>substrate</name>
    </ligand>
</feature>
<reference evidence="12" key="1">
    <citation type="submission" date="2020-10" db="EMBL/GenBank/DDBJ databases">
        <authorList>
            <person name="Gilroy R."/>
        </authorList>
    </citation>
    <scope>NUCLEOTIDE SEQUENCE</scope>
    <source>
        <strain evidence="12">ChiHcec3-11533</strain>
    </source>
</reference>
<evidence type="ECO:0000256" key="3">
    <source>
        <dbReference type="ARBA" id="ARBA00011037"/>
    </source>
</evidence>
<evidence type="ECO:0000256" key="8">
    <source>
        <dbReference type="HAMAP-Rule" id="MF_00169"/>
    </source>
</evidence>
<dbReference type="InterPro" id="IPR018509">
    <property type="entry name" value="DHquinase_II_CS"/>
</dbReference>
<reference evidence="12" key="2">
    <citation type="journal article" date="2021" name="PeerJ">
        <title>Extensive microbial diversity within the chicken gut microbiome revealed by metagenomics and culture.</title>
        <authorList>
            <person name="Gilroy R."/>
            <person name="Ravi A."/>
            <person name="Getino M."/>
            <person name="Pursley I."/>
            <person name="Horton D.L."/>
            <person name="Alikhan N.F."/>
            <person name="Baker D."/>
            <person name="Gharbi K."/>
            <person name="Hall N."/>
            <person name="Watson M."/>
            <person name="Adriaenssens E.M."/>
            <person name="Foster-Nyarko E."/>
            <person name="Jarju S."/>
            <person name="Secka A."/>
            <person name="Antonio M."/>
            <person name="Oren A."/>
            <person name="Chaudhuri R.R."/>
            <person name="La Ragione R."/>
            <person name="Hildebrand F."/>
            <person name="Pallen M.J."/>
        </authorList>
    </citation>
    <scope>NUCLEOTIDE SEQUENCE</scope>
    <source>
        <strain evidence="12">ChiHcec3-11533</strain>
    </source>
</reference>
<dbReference type="InterPro" id="IPR001874">
    <property type="entry name" value="DHquinase_II"/>
</dbReference>
<dbReference type="GO" id="GO:0008652">
    <property type="term" value="P:amino acid biosynthetic process"/>
    <property type="evidence" value="ECO:0007669"/>
    <property type="project" value="UniProtKB-KW"/>
</dbReference>
<evidence type="ECO:0000256" key="5">
    <source>
        <dbReference type="ARBA" id="ARBA00012060"/>
    </source>
</evidence>
<sequence>MKIMLLNGPNLNFTGIREPGIYGNTSYESMMETVALEAKRRGHALTILQSNWEGQLIDWIQQAYVEKYDGILFNPGAYTHYSYALHDAIQSVHIPTVEVHLSNVHARDEFRRRSVTAPACLGQIAGFGMNGYLLAMSALELCANPREEQK</sequence>
<evidence type="ECO:0000256" key="6">
    <source>
        <dbReference type="ARBA" id="ARBA00023141"/>
    </source>
</evidence>
<evidence type="ECO:0000313" key="12">
    <source>
        <dbReference type="EMBL" id="HIU34581.1"/>
    </source>
</evidence>
<feature type="active site" description="Proton donor" evidence="8 9">
    <location>
        <position position="100"/>
    </location>
</feature>
<feature type="binding site" evidence="8 10">
    <location>
        <position position="111"/>
    </location>
    <ligand>
        <name>substrate</name>
    </ligand>
</feature>
<dbReference type="NCBIfam" id="NF003806">
    <property type="entry name" value="PRK05395.1-3"/>
    <property type="match status" value="1"/>
</dbReference>
<dbReference type="AlphaFoldDB" id="A0A9D1ID38"/>
<evidence type="ECO:0000256" key="2">
    <source>
        <dbReference type="ARBA" id="ARBA00004902"/>
    </source>
</evidence>
<comment type="subunit">
    <text evidence="4 8">Homododecamer.</text>
</comment>
<dbReference type="GO" id="GO:0009073">
    <property type="term" value="P:aromatic amino acid family biosynthetic process"/>
    <property type="evidence" value="ECO:0007669"/>
    <property type="project" value="UniProtKB-KW"/>
</dbReference>
<dbReference type="NCBIfam" id="NF003807">
    <property type="entry name" value="PRK05395.1-4"/>
    <property type="match status" value="1"/>
</dbReference>
<protein>
    <recommendedName>
        <fullName evidence="5 8">3-dehydroquinate dehydratase</fullName>
        <shortName evidence="8">3-dehydroquinase</shortName>
        <ecNumber evidence="5 8">4.2.1.10</ecNumber>
    </recommendedName>
    <alternativeName>
        <fullName evidence="8">Type II DHQase</fullName>
    </alternativeName>
</protein>
<evidence type="ECO:0000256" key="11">
    <source>
        <dbReference type="PIRSR" id="PIRSR001399-3"/>
    </source>
</evidence>
<organism evidence="12 13">
    <name type="scientific">Candidatus Pullichristensenella excrementigallinarum</name>
    <dbReference type="NCBI Taxonomy" id="2840907"/>
    <lineage>
        <taxon>Bacteria</taxon>
        <taxon>Bacillati</taxon>
        <taxon>Bacillota</taxon>
        <taxon>Clostridia</taxon>
        <taxon>Candidatus Pullichristensenella</taxon>
    </lineage>
</organism>
<dbReference type="PANTHER" id="PTHR21272">
    <property type="entry name" value="CATABOLIC 3-DEHYDROQUINASE"/>
    <property type="match status" value="1"/>
</dbReference>
<evidence type="ECO:0000256" key="1">
    <source>
        <dbReference type="ARBA" id="ARBA00001864"/>
    </source>
</evidence>
<evidence type="ECO:0000256" key="4">
    <source>
        <dbReference type="ARBA" id="ARBA00011193"/>
    </source>
</evidence>
<comment type="similarity">
    <text evidence="3 8">Belongs to the type-II 3-dehydroquinase family.</text>
</comment>
<dbReference type="CDD" id="cd00466">
    <property type="entry name" value="DHQase_II"/>
    <property type="match status" value="1"/>
</dbReference>
<dbReference type="EMBL" id="DVMU01000186">
    <property type="protein sequence ID" value="HIU34581.1"/>
    <property type="molecule type" value="Genomic_DNA"/>
</dbReference>
<evidence type="ECO:0000256" key="9">
    <source>
        <dbReference type="PIRSR" id="PIRSR001399-1"/>
    </source>
</evidence>
<comment type="pathway">
    <text evidence="2 8">Metabolic intermediate biosynthesis; chorismate biosynthesis; chorismate from D-erythrose 4-phosphate and phosphoenolpyruvate: step 3/7.</text>
</comment>
<dbReference type="PROSITE" id="PS01029">
    <property type="entry name" value="DEHYDROQUINASE_II"/>
    <property type="match status" value="1"/>
</dbReference>
<feature type="binding site" evidence="8 10">
    <location>
        <position position="80"/>
    </location>
    <ligand>
        <name>substrate</name>
    </ligand>
</feature>
<dbReference type="Gene3D" id="3.40.50.9100">
    <property type="entry name" value="Dehydroquinase, class II"/>
    <property type="match status" value="1"/>
</dbReference>
<keyword evidence="8" id="KW-0028">Amino-acid biosynthesis</keyword>
<dbReference type="Pfam" id="PF01220">
    <property type="entry name" value="DHquinase_II"/>
    <property type="match status" value="1"/>
</dbReference>
<dbReference type="HAMAP" id="MF_00169">
    <property type="entry name" value="AroQ"/>
    <property type="match status" value="1"/>
</dbReference>
<dbReference type="GO" id="GO:0003855">
    <property type="term" value="F:3-dehydroquinate dehydratase activity"/>
    <property type="evidence" value="ECO:0007669"/>
    <property type="project" value="UniProtKB-UniRule"/>
</dbReference>
<evidence type="ECO:0000313" key="13">
    <source>
        <dbReference type="Proteomes" id="UP000824072"/>
    </source>
</evidence>
<feature type="active site" description="Proton acceptor" evidence="8 9">
    <location>
        <position position="22"/>
    </location>
</feature>
<feature type="binding site" evidence="8 10">
    <location>
        <position position="87"/>
    </location>
    <ligand>
        <name>substrate</name>
    </ligand>
</feature>
<dbReference type="GO" id="GO:0009423">
    <property type="term" value="P:chorismate biosynthetic process"/>
    <property type="evidence" value="ECO:0007669"/>
    <property type="project" value="UniProtKB-UniRule"/>
</dbReference>
<comment type="caution">
    <text evidence="12">The sequence shown here is derived from an EMBL/GenBank/DDBJ whole genome shotgun (WGS) entry which is preliminary data.</text>
</comment>
<comment type="catalytic activity">
    <reaction evidence="1 8">
        <text>3-dehydroquinate = 3-dehydroshikimate + H2O</text>
        <dbReference type="Rhea" id="RHEA:21096"/>
        <dbReference type="ChEBI" id="CHEBI:15377"/>
        <dbReference type="ChEBI" id="CHEBI:16630"/>
        <dbReference type="ChEBI" id="CHEBI:32364"/>
        <dbReference type="EC" id="4.2.1.10"/>
    </reaction>
</comment>
<evidence type="ECO:0000256" key="10">
    <source>
        <dbReference type="PIRSR" id="PIRSR001399-2"/>
    </source>
</evidence>
<feature type="binding site" evidence="8 10">
    <location>
        <begin position="101"/>
        <end position="102"/>
    </location>
    <ligand>
        <name>substrate</name>
    </ligand>
</feature>
<keyword evidence="6 8" id="KW-0057">Aromatic amino acid biosynthesis</keyword>
<keyword evidence="7 8" id="KW-0456">Lyase</keyword>
<dbReference type="InterPro" id="IPR036441">
    <property type="entry name" value="DHquinase_II_sf"/>
</dbReference>